<evidence type="ECO:0000256" key="1">
    <source>
        <dbReference type="SAM" id="SignalP"/>
    </source>
</evidence>
<dbReference type="Proteomes" id="UP000664578">
    <property type="component" value="Unassembled WGS sequence"/>
</dbReference>
<gene>
    <name evidence="2" type="ORF">JF537_01410</name>
</gene>
<reference evidence="2" key="1">
    <citation type="submission" date="2020-12" db="EMBL/GenBank/DDBJ databases">
        <title>PHA producing bacteria isolated from mangrove.</title>
        <authorList>
            <person name="Zheng W."/>
            <person name="Yu S."/>
            <person name="Huang Y."/>
        </authorList>
    </citation>
    <scope>NUCLEOTIDE SEQUENCE</scope>
    <source>
        <strain evidence="2">GN22-4</strain>
    </source>
</reference>
<accession>A0A4P8X656</accession>
<name>A0A1N6NCH7_9BACI</name>
<evidence type="ECO:0008006" key="4">
    <source>
        <dbReference type="Google" id="ProtNLM"/>
    </source>
</evidence>
<proteinExistence type="predicted"/>
<dbReference type="GeneID" id="93683538"/>
<dbReference type="AlphaFoldDB" id="A0A1N6NCH7"/>
<dbReference type="KEGG" id="bfx:BC359_06060"/>
<evidence type="ECO:0000313" key="3">
    <source>
        <dbReference type="Proteomes" id="UP000664578"/>
    </source>
</evidence>
<dbReference type="RefSeq" id="WP_061785455.1">
    <property type="nucleotide sequence ID" value="NZ_CM125968.1"/>
</dbReference>
<dbReference type="EMBL" id="JAEMWV010000001">
    <property type="protein sequence ID" value="MBN8250233.1"/>
    <property type="molecule type" value="Genomic_DNA"/>
</dbReference>
<accession>A0A1N6NCH7</accession>
<dbReference type="PROSITE" id="PS51257">
    <property type="entry name" value="PROKAR_LIPOPROTEIN"/>
    <property type="match status" value="1"/>
</dbReference>
<protein>
    <recommendedName>
        <fullName evidence="4">ABC transporter periplasmic binding protein yphF</fullName>
    </recommendedName>
</protein>
<evidence type="ECO:0000313" key="2">
    <source>
        <dbReference type="EMBL" id="MBN8250233.1"/>
    </source>
</evidence>
<keyword evidence="1" id="KW-0732">Signal</keyword>
<organism evidence="2 3">
    <name type="scientific">Priestia flexa</name>
    <dbReference type="NCBI Taxonomy" id="86664"/>
    <lineage>
        <taxon>Bacteria</taxon>
        <taxon>Bacillati</taxon>
        <taxon>Bacillota</taxon>
        <taxon>Bacilli</taxon>
        <taxon>Bacillales</taxon>
        <taxon>Bacillaceae</taxon>
        <taxon>Priestia</taxon>
    </lineage>
</organism>
<sequence length="241" mass="27610">MRKILLFIIFCSITFLLSACLYPEANLSQNQVPYKDQLAAVQQAVDDFQKDSGGLLPIKTRDNNTPIYQKYPIEFNKLSPRYMQEPPGTAFESGGVFSYMLVDVEENPTVKLIDLRMAEQIKEVNIHLNLYRQKHSGYAPFKEVIADGVFSIDYKKLNMKEPPTVVSPYSGQLLPLVLNGKGELFVDYSSDLYEVLQKHKHTYKEGEDIRNLLVEHSSFVPAYSLPYTIDEKTNEPIFLEK</sequence>
<feature type="signal peptide" evidence="1">
    <location>
        <begin position="1"/>
        <end position="19"/>
    </location>
</feature>
<comment type="caution">
    <text evidence="2">The sequence shown here is derived from an EMBL/GenBank/DDBJ whole genome shotgun (WGS) entry which is preliminary data.</text>
</comment>
<feature type="chain" id="PRO_5041054498" description="ABC transporter periplasmic binding protein yphF" evidence="1">
    <location>
        <begin position="20"/>
        <end position="241"/>
    </location>
</feature>